<evidence type="ECO:0000313" key="1">
    <source>
        <dbReference type="EMBL" id="AMK10564.1"/>
    </source>
</evidence>
<sequence length="79" mass="8623">MLWGDITAHSLAAKNPIRSVRLHPIKSIVRASTKTPLLRDTEGLRERSRRPFAVGFQASRTGLAACGLTGRRAKEEGPS</sequence>
<protein>
    <submittedName>
        <fullName evidence="1">Uncharacterized protein</fullName>
    </submittedName>
</protein>
<organism evidence="1 2">
    <name type="scientific">Pseudodesulfovibrio indicus</name>
    <dbReference type="NCBI Taxonomy" id="1716143"/>
    <lineage>
        <taxon>Bacteria</taxon>
        <taxon>Pseudomonadati</taxon>
        <taxon>Thermodesulfobacteriota</taxon>
        <taxon>Desulfovibrionia</taxon>
        <taxon>Desulfovibrionales</taxon>
        <taxon>Desulfovibrionaceae</taxon>
    </lineage>
</organism>
<accession>A0ABM5YT71</accession>
<gene>
    <name evidence="1" type="ORF">AWY79_05245</name>
</gene>
<keyword evidence="2" id="KW-1185">Reference proteome</keyword>
<reference evidence="1 2" key="1">
    <citation type="journal article" date="2016" name="Front. Microbiol.">
        <title>Genome Sequence of the Piezophilic, Mesophilic Sulfate-Reducing Bacterium Desulfovibrio indicus J2T.</title>
        <authorList>
            <person name="Cao J."/>
            <person name="Maignien L."/>
            <person name="Shao Z."/>
            <person name="Alain K."/>
            <person name="Jebbar M."/>
        </authorList>
    </citation>
    <scope>NUCLEOTIDE SEQUENCE [LARGE SCALE GENOMIC DNA]</scope>
    <source>
        <strain evidence="1 2">J2</strain>
    </source>
</reference>
<dbReference type="Proteomes" id="UP000055611">
    <property type="component" value="Chromosome"/>
</dbReference>
<dbReference type="EMBL" id="CP014206">
    <property type="protein sequence ID" value="AMK10564.1"/>
    <property type="molecule type" value="Genomic_DNA"/>
</dbReference>
<proteinExistence type="predicted"/>
<name>A0ABM5YT71_9BACT</name>
<evidence type="ECO:0000313" key="2">
    <source>
        <dbReference type="Proteomes" id="UP000055611"/>
    </source>
</evidence>